<reference evidence="2 3" key="1">
    <citation type="submission" date="2024-08" db="EMBL/GenBank/DDBJ databases">
        <authorList>
            <person name="Cucini C."/>
            <person name="Frati F."/>
        </authorList>
    </citation>
    <scope>NUCLEOTIDE SEQUENCE [LARGE SCALE GENOMIC DNA]</scope>
</reference>
<keyword evidence="3" id="KW-1185">Reference proteome</keyword>
<sequence length="897" mass="104110">MWAEMKRKKYLKTAEGESPTSVSDSDSSDDNPPRRVKVLHKKATEKQPQIDMEEQRLLMRKQAEGGPIHTPLLSTQFASLCQQVEIPPTEFQTILELVEKVEEIVSQINPNFNTRVTLFRHFYLKLGDPFVVPRSNSNQTEPLLMYLSDKSYQPLKLSPENLQQLRLSENSEFKPICEKSEDENVEGGIHLVDKQSDLKFKLVTDSVYQTEVVTCELMKYLLKFDPRARSLLILLRYWAIENDVTLNEEDTSHSPALDWMCLFYLGKEKIIPMPLKLMNRLTNGVSSVPFEEDNNLIKNWKETHKTPEEGTHNYVLNILHLATGFFDYFTSSNFRSVVLKTRDIVRDFIHGRKCQDKMYLMQPVASTLRFPVCQEKFENVVQPLMRKTLVKLNFYLKNLQENKQVAEVELKFLFQCKKENIYDIGNNFAPLEMEPDQRAAVEIADVEMEEKNKNIMNALCDCESEGSENSVGCDESSLLHKFSILMKNIIISEAEWKRREDLQKFLNSFFDKNVYPRCQLLMFRNGHLQLNNGERNDDDDLIYFCLDYPGLYSKDATGTRYVLLDNEKGGKLIDAVKTLGNYSDEAERLLLAPLVPSVIGDEEKLHVFQCEEEAFPFKFCVATPYYLPEVQASRLVQYLSTFDPRVKPLMALILRWAKINQIQLGKDDTPNLIGFAPDPSLLEWLVICYLCGKEVIPTPEEILAQHSDGKLIFDGVNIGFKMDSQYPQDWRRRRSCDAETSEEDKIVNVIELAQSFFRLWRKFGEKAKLHPRLIDLKSCRWFRKDELELEGLEINDEEAGEDLLQSNDTLKRLHSEPTISQNFFSGDEGVTILHPLYVKYGFSFCSDKFLNEICPKMWATEKKLVDMLEDYKTYMKAKVHKQKRQKLSYTLESVLLV</sequence>
<dbReference type="Proteomes" id="UP001642540">
    <property type="component" value="Unassembled WGS sequence"/>
</dbReference>
<dbReference type="PANTHER" id="PTHR12271">
    <property type="entry name" value="POLY A POLYMERASE CID PAP -RELATED"/>
    <property type="match status" value="1"/>
</dbReference>
<evidence type="ECO:0000313" key="3">
    <source>
        <dbReference type="Proteomes" id="UP001642540"/>
    </source>
</evidence>
<feature type="compositionally biased region" description="Basic residues" evidence="1">
    <location>
        <begin position="1"/>
        <end position="11"/>
    </location>
</feature>
<dbReference type="EMBL" id="CAXLJM020000086">
    <property type="protein sequence ID" value="CAL8131053.1"/>
    <property type="molecule type" value="Genomic_DNA"/>
</dbReference>
<organism evidence="2 3">
    <name type="scientific">Orchesella dallaii</name>
    <dbReference type="NCBI Taxonomy" id="48710"/>
    <lineage>
        <taxon>Eukaryota</taxon>
        <taxon>Metazoa</taxon>
        <taxon>Ecdysozoa</taxon>
        <taxon>Arthropoda</taxon>
        <taxon>Hexapoda</taxon>
        <taxon>Collembola</taxon>
        <taxon>Entomobryomorpha</taxon>
        <taxon>Entomobryoidea</taxon>
        <taxon>Orchesellidae</taxon>
        <taxon>Orchesellinae</taxon>
        <taxon>Orchesella</taxon>
    </lineage>
</organism>
<evidence type="ECO:0000256" key="1">
    <source>
        <dbReference type="SAM" id="MobiDB-lite"/>
    </source>
</evidence>
<comment type="caution">
    <text evidence="2">The sequence shown here is derived from an EMBL/GenBank/DDBJ whole genome shotgun (WGS) entry which is preliminary data.</text>
</comment>
<name>A0ABP1RMR2_9HEXA</name>
<evidence type="ECO:0000313" key="2">
    <source>
        <dbReference type="EMBL" id="CAL8131053.1"/>
    </source>
</evidence>
<dbReference type="Gene3D" id="1.10.1410.10">
    <property type="match status" value="2"/>
</dbReference>
<proteinExistence type="predicted"/>
<dbReference type="PANTHER" id="PTHR12271:SF40">
    <property type="entry name" value="POLY(A) RNA POLYMERASE GLD2"/>
    <property type="match status" value="1"/>
</dbReference>
<protein>
    <submittedName>
        <fullName evidence="2">Uncharacterized protein</fullName>
    </submittedName>
</protein>
<accession>A0ABP1RMR2</accession>
<feature type="compositionally biased region" description="Basic residues" evidence="1">
    <location>
        <begin position="34"/>
        <end position="43"/>
    </location>
</feature>
<feature type="region of interest" description="Disordered" evidence="1">
    <location>
        <begin position="1"/>
        <end position="46"/>
    </location>
</feature>
<gene>
    <name evidence="2" type="ORF">ODALV1_LOCUS24008</name>
</gene>